<proteinExistence type="predicted"/>
<dbReference type="Proteomes" id="UP001152622">
    <property type="component" value="Chromosome 12"/>
</dbReference>
<sequence length="108" mass="11287">MMAEVQATENLPGPLLNSATPPVQVATETAALSSNYAGLPPSSTRAFLDVDPVFGSEVVYSNGRLGEHGSPMMGSRSRDNSSERNQGGVITPCGIMKVSVDKECISCI</sequence>
<feature type="region of interest" description="Disordered" evidence="1">
    <location>
        <begin position="65"/>
        <end position="88"/>
    </location>
</feature>
<accession>A0A9Q1IK01</accession>
<dbReference type="AlphaFoldDB" id="A0A9Q1IK01"/>
<gene>
    <name evidence="2" type="ORF">SKAU_G00289180</name>
</gene>
<dbReference type="OrthoDB" id="10418627at2759"/>
<comment type="caution">
    <text evidence="2">The sequence shown here is derived from an EMBL/GenBank/DDBJ whole genome shotgun (WGS) entry which is preliminary data.</text>
</comment>
<protein>
    <submittedName>
        <fullName evidence="2">Uncharacterized protein</fullName>
    </submittedName>
</protein>
<evidence type="ECO:0000313" key="2">
    <source>
        <dbReference type="EMBL" id="KAJ8344725.1"/>
    </source>
</evidence>
<dbReference type="EMBL" id="JAINUF010000012">
    <property type="protein sequence ID" value="KAJ8344725.1"/>
    <property type="molecule type" value="Genomic_DNA"/>
</dbReference>
<reference evidence="2" key="1">
    <citation type="journal article" date="2023" name="Science">
        <title>Genome structures resolve the early diversification of teleost fishes.</title>
        <authorList>
            <person name="Parey E."/>
            <person name="Louis A."/>
            <person name="Montfort J."/>
            <person name="Bouchez O."/>
            <person name="Roques C."/>
            <person name="Iampietro C."/>
            <person name="Lluch J."/>
            <person name="Castinel A."/>
            <person name="Donnadieu C."/>
            <person name="Desvignes T."/>
            <person name="Floi Bucao C."/>
            <person name="Jouanno E."/>
            <person name="Wen M."/>
            <person name="Mejri S."/>
            <person name="Dirks R."/>
            <person name="Jansen H."/>
            <person name="Henkel C."/>
            <person name="Chen W.J."/>
            <person name="Zahm M."/>
            <person name="Cabau C."/>
            <person name="Klopp C."/>
            <person name="Thompson A.W."/>
            <person name="Robinson-Rechavi M."/>
            <person name="Braasch I."/>
            <person name="Lecointre G."/>
            <person name="Bobe J."/>
            <person name="Postlethwait J.H."/>
            <person name="Berthelot C."/>
            <person name="Roest Crollius H."/>
            <person name="Guiguen Y."/>
        </authorList>
    </citation>
    <scope>NUCLEOTIDE SEQUENCE</scope>
    <source>
        <strain evidence="2">WJC10195</strain>
    </source>
</reference>
<organism evidence="2 3">
    <name type="scientific">Synaphobranchus kaupii</name>
    <name type="common">Kaup's arrowtooth eel</name>
    <dbReference type="NCBI Taxonomy" id="118154"/>
    <lineage>
        <taxon>Eukaryota</taxon>
        <taxon>Metazoa</taxon>
        <taxon>Chordata</taxon>
        <taxon>Craniata</taxon>
        <taxon>Vertebrata</taxon>
        <taxon>Euteleostomi</taxon>
        <taxon>Actinopterygii</taxon>
        <taxon>Neopterygii</taxon>
        <taxon>Teleostei</taxon>
        <taxon>Anguilliformes</taxon>
        <taxon>Synaphobranchidae</taxon>
        <taxon>Synaphobranchus</taxon>
    </lineage>
</organism>
<evidence type="ECO:0000256" key="1">
    <source>
        <dbReference type="SAM" id="MobiDB-lite"/>
    </source>
</evidence>
<keyword evidence="3" id="KW-1185">Reference proteome</keyword>
<evidence type="ECO:0000313" key="3">
    <source>
        <dbReference type="Proteomes" id="UP001152622"/>
    </source>
</evidence>
<name>A0A9Q1IK01_SYNKA</name>
<feature type="region of interest" description="Disordered" evidence="1">
    <location>
        <begin position="1"/>
        <end position="20"/>
    </location>
</feature>